<keyword evidence="2" id="KW-1133">Transmembrane helix</keyword>
<feature type="region of interest" description="Disordered" evidence="1">
    <location>
        <begin position="121"/>
        <end position="179"/>
    </location>
</feature>
<evidence type="ECO:0000256" key="2">
    <source>
        <dbReference type="SAM" id="Phobius"/>
    </source>
</evidence>
<keyword evidence="4" id="KW-1185">Reference proteome</keyword>
<dbReference type="EMBL" id="CP089983">
    <property type="protein sequence ID" value="WXB05094.1"/>
    <property type="molecule type" value="Genomic_DNA"/>
</dbReference>
<dbReference type="Gene3D" id="1.25.40.10">
    <property type="entry name" value="Tetratricopeptide repeat domain"/>
    <property type="match status" value="1"/>
</dbReference>
<evidence type="ECO:0008006" key="5">
    <source>
        <dbReference type="Google" id="ProtNLM"/>
    </source>
</evidence>
<evidence type="ECO:0000313" key="4">
    <source>
        <dbReference type="Proteomes" id="UP001374803"/>
    </source>
</evidence>
<feature type="compositionally biased region" description="Low complexity" evidence="1">
    <location>
        <begin position="140"/>
        <end position="149"/>
    </location>
</feature>
<feature type="compositionally biased region" description="Basic and acidic residues" evidence="1">
    <location>
        <begin position="159"/>
        <end position="179"/>
    </location>
</feature>
<accession>A0ABZ2L2C1</accession>
<dbReference type="InterPro" id="IPR011990">
    <property type="entry name" value="TPR-like_helical_dom_sf"/>
</dbReference>
<dbReference type="SUPFAM" id="SSF48452">
    <property type="entry name" value="TPR-like"/>
    <property type="match status" value="1"/>
</dbReference>
<sequence>MRTMDEERWISIVAAEARGVRIGPDDAEFRRSYEAANVPEVAEEAAFWADLGRLGSAREASEMSDEAMAQRILSMNEHTRPSPRWSRATVRRAVATLLAAVAIAATLVVLAAEMMHRRERMQVPQVEDAATATPPPPARKPMSSAAPELVPEPAPEPAASHREGTRHQPAKAEAHSERSAEALLNDAQMLVAAGRTDEAMVAYRVLIERYPQSVEARASRVTLGRLSLARNEAAAALGEFDRYLEGGGGSLEAEARYGRIRALQKLSRDDDERAAIMEFLARHGDSVHAEPLRARLENIKSN</sequence>
<keyword evidence="2" id="KW-0812">Transmembrane</keyword>
<feature type="transmembrane region" description="Helical" evidence="2">
    <location>
        <begin position="93"/>
        <end position="112"/>
    </location>
</feature>
<evidence type="ECO:0000256" key="1">
    <source>
        <dbReference type="SAM" id="MobiDB-lite"/>
    </source>
</evidence>
<protein>
    <recommendedName>
        <fullName evidence="5">Tetratricopeptide repeat protein</fullName>
    </recommendedName>
</protein>
<dbReference type="Proteomes" id="UP001374803">
    <property type="component" value="Chromosome"/>
</dbReference>
<keyword evidence="2" id="KW-0472">Membrane</keyword>
<dbReference type="RefSeq" id="WP_394834736.1">
    <property type="nucleotide sequence ID" value="NZ_CP089929.1"/>
</dbReference>
<proteinExistence type="predicted"/>
<gene>
    <name evidence="3" type="ORF">LVJ94_50400</name>
</gene>
<evidence type="ECO:0000313" key="3">
    <source>
        <dbReference type="EMBL" id="WXB05094.1"/>
    </source>
</evidence>
<reference evidence="3" key="1">
    <citation type="submission" date="2021-12" db="EMBL/GenBank/DDBJ databases">
        <title>Discovery of the Pendulisporaceae a myxobacterial family with distinct sporulation behavior and unique specialized metabolism.</title>
        <authorList>
            <person name="Garcia R."/>
            <person name="Popoff A."/>
            <person name="Bader C.D."/>
            <person name="Loehr J."/>
            <person name="Walesch S."/>
            <person name="Walt C."/>
            <person name="Boldt J."/>
            <person name="Bunk B."/>
            <person name="Haeckl F.J.F.P.J."/>
            <person name="Gunesch A.P."/>
            <person name="Birkelbach J."/>
            <person name="Nuebel U."/>
            <person name="Pietschmann T."/>
            <person name="Bach T."/>
            <person name="Mueller R."/>
        </authorList>
    </citation>
    <scope>NUCLEOTIDE SEQUENCE</scope>
    <source>
        <strain evidence="3">MSr11367</strain>
    </source>
</reference>
<organism evidence="3 4">
    <name type="scientific">Pendulispora rubella</name>
    <dbReference type="NCBI Taxonomy" id="2741070"/>
    <lineage>
        <taxon>Bacteria</taxon>
        <taxon>Pseudomonadati</taxon>
        <taxon>Myxococcota</taxon>
        <taxon>Myxococcia</taxon>
        <taxon>Myxococcales</taxon>
        <taxon>Sorangiineae</taxon>
        <taxon>Pendulisporaceae</taxon>
        <taxon>Pendulispora</taxon>
    </lineage>
</organism>
<name>A0ABZ2L2C1_9BACT</name>